<dbReference type="Proteomes" id="UP000054217">
    <property type="component" value="Unassembled WGS sequence"/>
</dbReference>
<evidence type="ECO:0000313" key="1">
    <source>
        <dbReference type="EMBL" id="KIO03710.1"/>
    </source>
</evidence>
<reference evidence="1 2" key="1">
    <citation type="submission" date="2014-04" db="EMBL/GenBank/DDBJ databases">
        <authorList>
            <consortium name="DOE Joint Genome Institute"/>
            <person name="Kuo A."/>
            <person name="Kohler A."/>
            <person name="Costa M.D."/>
            <person name="Nagy L.G."/>
            <person name="Floudas D."/>
            <person name="Copeland A."/>
            <person name="Barry K.W."/>
            <person name="Cichocki N."/>
            <person name="Veneault-Fourrey C."/>
            <person name="LaButti K."/>
            <person name="Lindquist E.A."/>
            <person name="Lipzen A."/>
            <person name="Lundell T."/>
            <person name="Morin E."/>
            <person name="Murat C."/>
            <person name="Sun H."/>
            <person name="Tunlid A."/>
            <person name="Henrissat B."/>
            <person name="Grigoriev I.V."/>
            <person name="Hibbett D.S."/>
            <person name="Martin F."/>
            <person name="Nordberg H.P."/>
            <person name="Cantor M.N."/>
            <person name="Hua S.X."/>
        </authorList>
    </citation>
    <scope>NUCLEOTIDE SEQUENCE [LARGE SCALE GENOMIC DNA]</scope>
    <source>
        <strain evidence="1 2">Marx 270</strain>
    </source>
</reference>
<keyword evidence="2" id="KW-1185">Reference proteome</keyword>
<accession>A0A0C3NS81</accession>
<sequence length="99" mass="10900">MRTGQNDSRTHLQRVMLETGGGTSKCRLSLAARATEHVAKYDCFKEHSHCHSRLPRDHSGYELSNSFHGTSDIARMALQLCLEKSPRCAQGTTASTPAV</sequence>
<protein>
    <submittedName>
        <fullName evidence="1">Uncharacterized protein</fullName>
    </submittedName>
</protein>
<feature type="non-terminal residue" evidence="1">
    <location>
        <position position="99"/>
    </location>
</feature>
<gene>
    <name evidence="1" type="ORF">M404DRAFT_1001202</name>
</gene>
<name>A0A0C3NS81_PISTI</name>
<reference evidence="2" key="2">
    <citation type="submission" date="2015-01" db="EMBL/GenBank/DDBJ databases">
        <title>Evolutionary Origins and Diversification of the Mycorrhizal Mutualists.</title>
        <authorList>
            <consortium name="DOE Joint Genome Institute"/>
            <consortium name="Mycorrhizal Genomics Consortium"/>
            <person name="Kohler A."/>
            <person name="Kuo A."/>
            <person name="Nagy L.G."/>
            <person name="Floudas D."/>
            <person name="Copeland A."/>
            <person name="Barry K.W."/>
            <person name="Cichocki N."/>
            <person name="Veneault-Fourrey C."/>
            <person name="LaButti K."/>
            <person name="Lindquist E.A."/>
            <person name="Lipzen A."/>
            <person name="Lundell T."/>
            <person name="Morin E."/>
            <person name="Murat C."/>
            <person name="Riley R."/>
            <person name="Ohm R."/>
            <person name="Sun H."/>
            <person name="Tunlid A."/>
            <person name="Henrissat B."/>
            <person name="Grigoriev I.V."/>
            <person name="Hibbett D.S."/>
            <person name="Martin F."/>
        </authorList>
    </citation>
    <scope>NUCLEOTIDE SEQUENCE [LARGE SCALE GENOMIC DNA]</scope>
    <source>
        <strain evidence="2">Marx 270</strain>
    </source>
</reference>
<dbReference type="AlphaFoldDB" id="A0A0C3NS81"/>
<dbReference type="OrthoDB" id="10425452at2759"/>
<evidence type="ECO:0000313" key="2">
    <source>
        <dbReference type="Proteomes" id="UP000054217"/>
    </source>
</evidence>
<proteinExistence type="predicted"/>
<dbReference type="InParanoid" id="A0A0C3NS81"/>
<dbReference type="HOGENOM" id="CLU_2326404_0_0_1"/>
<dbReference type="EMBL" id="KN831975">
    <property type="protein sequence ID" value="KIO03710.1"/>
    <property type="molecule type" value="Genomic_DNA"/>
</dbReference>
<organism evidence="1 2">
    <name type="scientific">Pisolithus tinctorius Marx 270</name>
    <dbReference type="NCBI Taxonomy" id="870435"/>
    <lineage>
        <taxon>Eukaryota</taxon>
        <taxon>Fungi</taxon>
        <taxon>Dikarya</taxon>
        <taxon>Basidiomycota</taxon>
        <taxon>Agaricomycotina</taxon>
        <taxon>Agaricomycetes</taxon>
        <taxon>Agaricomycetidae</taxon>
        <taxon>Boletales</taxon>
        <taxon>Sclerodermatineae</taxon>
        <taxon>Pisolithaceae</taxon>
        <taxon>Pisolithus</taxon>
    </lineage>
</organism>